<comment type="similarity">
    <text evidence="1">Belongs to the universal ribosomal protein uL13 family.</text>
</comment>
<evidence type="ECO:0000256" key="4">
    <source>
        <dbReference type="ARBA" id="ARBA00035499"/>
    </source>
</evidence>
<keyword evidence="3" id="KW-0687">Ribonucleoprotein</keyword>
<dbReference type="InterPro" id="IPR005823">
    <property type="entry name" value="Ribosomal_uL13_bac-type"/>
</dbReference>
<dbReference type="InterPro" id="IPR005822">
    <property type="entry name" value="Ribosomal_uL13"/>
</dbReference>
<accession>A0A8T3URF6</accession>
<reference evidence="6 7" key="1">
    <citation type="submission" date="2020-09" db="EMBL/GenBank/DDBJ databases">
        <title>Genomic characterization of a novel Parvarchaeota family in acid mine drainage sediments.</title>
        <authorList>
            <person name="Luo Z.-H."/>
        </authorList>
    </citation>
    <scope>NUCLEOTIDE SEQUENCE [LARGE SCALE GENOMIC DNA]</scope>
    <source>
        <strain evidence="6">TL1-5_bins.178</strain>
    </source>
</reference>
<comment type="caution">
    <text evidence="6">The sequence shown here is derived from an EMBL/GenBank/DDBJ whole genome shotgun (WGS) entry which is preliminary data.</text>
</comment>
<evidence type="ECO:0000256" key="5">
    <source>
        <dbReference type="NCBIfam" id="TIGR01077"/>
    </source>
</evidence>
<organism evidence="6 7">
    <name type="scientific">Candidatus Acidifodinimicrobium mancum</name>
    <dbReference type="NCBI Taxonomy" id="2898728"/>
    <lineage>
        <taxon>Archaea</taxon>
        <taxon>Candidatus Parvarchaeota</taxon>
        <taxon>Candidatus Acidifodinimicrobiaceae</taxon>
        <taxon>Candidatus Acidifodinimicrobium</taxon>
    </lineage>
</organism>
<dbReference type="GO" id="GO:0003735">
    <property type="term" value="F:structural constituent of ribosome"/>
    <property type="evidence" value="ECO:0007669"/>
    <property type="project" value="UniProtKB-UniRule"/>
</dbReference>
<proteinExistence type="inferred from homology"/>
<evidence type="ECO:0000256" key="2">
    <source>
        <dbReference type="ARBA" id="ARBA00022980"/>
    </source>
</evidence>
<evidence type="ECO:0000313" key="7">
    <source>
        <dbReference type="Proteomes" id="UP000763484"/>
    </source>
</evidence>
<evidence type="ECO:0000256" key="3">
    <source>
        <dbReference type="ARBA" id="ARBA00023274"/>
    </source>
</evidence>
<sequence>MIIDGKNAVLGRLASYAAKAANEGEDVIIVNAGDIIITGNKNAVVKDFADRLQIGTASKGPFINRTVVGLVRRALRGMVKRQISQGREAFKRIKVYDGIPEEFKGKEMESIAKLPEDSVVHRVKISEISTILKGV</sequence>
<dbReference type="Proteomes" id="UP000763484">
    <property type="component" value="Unassembled WGS sequence"/>
</dbReference>
<dbReference type="PANTHER" id="PTHR11545:SF3">
    <property type="entry name" value="LARGE RIBOSOMAL SUBUNIT PROTEIN UL13"/>
    <property type="match status" value="1"/>
</dbReference>
<dbReference type="InterPro" id="IPR005755">
    <property type="entry name" value="Ribosomal_uL13_euk/arc"/>
</dbReference>
<dbReference type="GO" id="GO:0022625">
    <property type="term" value="C:cytosolic large ribosomal subunit"/>
    <property type="evidence" value="ECO:0007669"/>
    <property type="project" value="UniProtKB-UniRule"/>
</dbReference>
<dbReference type="GO" id="GO:0017148">
    <property type="term" value="P:negative regulation of translation"/>
    <property type="evidence" value="ECO:0007669"/>
    <property type="project" value="TreeGrafter"/>
</dbReference>
<protein>
    <recommendedName>
        <fullName evidence="4 5">50S ribosomal protein L13</fullName>
    </recommendedName>
</protein>
<evidence type="ECO:0000313" key="6">
    <source>
        <dbReference type="EMBL" id="MBE5727853.1"/>
    </source>
</evidence>
<dbReference type="CDD" id="cd00392">
    <property type="entry name" value="Ribosomal_L13"/>
    <property type="match status" value="1"/>
</dbReference>
<dbReference type="PANTHER" id="PTHR11545">
    <property type="entry name" value="RIBOSOMAL PROTEIN L13"/>
    <property type="match status" value="1"/>
</dbReference>
<dbReference type="AlphaFoldDB" id="A0A8T3URF6"/>
<evidence type="ECO:0000256" key="1">
    <source>
        <dbReference type="ARBA" id="ARBA00006227"/>
    </source>
</evidence>
<dbReference type="InterPro" id="IPR036899">
    <property type="entry name" value="Ribosomal_uL13_sf"/>
</dbReference>
<gene>
    <name evidence="6" type="primary">rplM</name>
    <name evidence="6" type="ORF">IHE50_00330</name>
</gene>
<dbReference type="Gene3D" id="3.90.1180.10">
    <property type="entry name" value="Ribosomal protein L13"/>
    <property type="match status" value="1"/>
</dbReference>
<dbReference type="GO" id="GO:0006412">
    <property type="term" value="P:translation"/>
    <property type="evidence" value="ECO:0007669"/>
    <property type="project" value="UniProtKB-UniRule"/>
</dbReference>
<dbReference type="EMBL" id="JADFAQ010000009">
    <property type="protein sequence ID" value="MBE5727853.1"/>
    <property type="molecule type" value="Genomic_DNA"/>
</dbReference>
<dbReference type="PIRSF" id="PIRSF002181">
    <property type="entry name" value="Ribosomal_L13"/>
    <property type="match status" value="1"/>
</dbReference>
<dbReference type="NCBIfam" id="TIGR01077">
    <property type="entry name" value="L13_A_E"/>
    <property type="match status" value="1"/>
</dbReference>
<dbReference type="SUPFAM" id="SSF52161">
    <property type="entry name" value="Ribosomal protein L13"/>
    <property type="match status" value="1"/>
</dbReference>
<dbReference type="Pfam" id="PF00572">
    <property type="entry name" value="Ribosomal_L13"/>
    <property type="match status" value="1"/>
</dbReference>
<name>A0A8T3URF6_9ARCH</name>
<keyword evidence="2 6" id="KW-0689">Ribosomal protein</keyword>
<dbReference type="GO" id="GO:0003729">
    <property type="term" value="F:mRNA binding"/>
    <property type="evidence" value="ECO:0007669"/>
    <property type="project" value="TreeGrafter"/>
</dbReference>